<protein>
    <submittedName>
        <fullName evidence="1">Uncharacterized protein</fullName>
    </submittedName>
</protein>
<proteinExistence type="predicted"/>
<evidence type="ECO:0000313" key="2">
    <source>
        <dbReference type="Proteomes" id="UP000245870"/>
    </source>
</evidence>
<comment type="caution">
    <text evidence="1">The sequence shown here is derived from an EMBL/GenBank/DDBJ whole genome shotgun (WGS) entry which is preliminary data.</text>
</comment>
<accession>A0A2U0U349</accession>
<name>A0A2U0U349_9BACT</name>
<keyword evidence="2" id="KW-1185">Reference proteome</keyword>
<dbReference type="EMBL" id="QENY01000016">
    <property type="protein sequence ID" value="PVX51121.1"/>
    <property type="molecule type" value="Genomic_DNA"/>
</dbReference>
<sequence>MLYMHFFNIFPIHKYCQTVYKKSQKKVRSIGVFYSD</sequence>
<gene>
    <name evidence="1" type="ORF">C7379_11627</name>
</gene>
<organism evidence="1 2">
    <name type="scientific">Hallella colorans</name>
    <dbReference type="NCBI Taxonomy" id="1703337"/>
    <lineage>
        <taxon>Bacteria</taxon>
        <taxon>Pseudomonadati</taxon>
        <taxon>Bacteroidota</taxon>
        <taxon>Bacteroidia</taxon>
        <taxon>Bacteroidales</taxon>
        <taxon>Prevotellaceae</taxon>
        <taxon>Hallella</taxon>
    </lineage>
</organism>
<evidence type="ECO:0000313" key="1">
    <source>
        <dbReference type="EMBL" id="PVX51121.1"/>
    </source>
</evidence>
<reference evidence="1 2" key="1">
    <citation type="submission" date="2018-05" db="EMBL/GenBank/DDBJ databases">
        <title>Genomic Encyclopedia of Type Strains, Phase IV (KMG-IV): sequencing the most valuable type-strain genomes for metagenomic binning, comparative biology and taxonomic classification.</title>
        <authorList>
            <person name="Goeker M."/>
        </authorList>
    </citation>
    <scope>NUCLEOTIDE SEQUENCE [LARGE SCALE GENOMIC DNA]</scope>
    <source>
        <strain evidence="1 2">DSM 100333</strain>
    </source>
</reference>
<dbReference type="AlphaFoldDB" id="A0A2U0U349"/>
<dbReference type="Proteomes" id="UP000245870">
    <property type="component" value="Unassembled WGS sequence"/>
</dbReference>